<reference evidence="3 4" key="1">
    <citation type="submission" date="2019-12" db="EMBL/GenBank/DDBJ databases">
        <authorList>
            <person name="Kun Z."/>
        </authorList>
    </citation>
    <scope>NUCLEOTIDE SEQUENCE [LARGE SCALE GENOMIC DNA]</scope>
    <source>
        <strain evidence="3 4">YIM 123512</strain>
    </source>
</reference>
<evidence type="ECO:0000313" key="4">
    <source>
        <dbReference type="Proteomes" id="UP000473325"/>
    </source>
</evidence>
<proteinExistence type="predicted"/>
<evidence type="ECO:0000313" key="3">
    <source>
        <dbReference type="EMBL" id="MXG89950.1"/>
    </source>
</evidence>
<gene>
    <name evidence="3" type="ORF">GRQ65_10335</name>
</gene>
<evidence type="ECO:0000256" key="1">
    <source>
        <dbReference type="SAM" id="MobiDB-lite"/>
    </source>
</evidence>
<name>A0A6L7ETB6_9ACTN</name>
<dbReference type="AlphaFoldDB" id="A0A6L7ETB6"/>
<dbReference type="InterPro" id="IPR014729">
    <property type="entry name" value="Rossmann-like_a/b/a_fold"/>
</dbReference>
<dbReference type="EMBL" id="WUEK01000005">
    <property type="protein sequence ID" value="MXG89950.1"/>
    <property type="molecule type" value="Genomic_DNA"/>
</dbReference>
<feature type="compositionally biased region" description="Basic and acidic residues" evidence="1">
    <location>
        <begin position="11"/>
        <end position="27"/>
    </location>
</feature>
<sequence>MTSAQPGAGPDVRRPPGERRAERRARLAEAAPQQPVAPTRQLRPDELASGLVMGLEATRAPLERARGGRSAREAFEACVRDALEGGPCVVSFSGGRDSSAVLATAVDLARREGHDPPIAVSLRFARVPSSEEDQWQRHVVTSLGVRDWECVTLDQELDLVGDVASREADRHGVLWPPNTHFHTPVAELARGGTLLTGFGGDEIMSPGWVWDRAALVLTRQVRPRPSDLLEVGAAFSPAVVRRARLRRRPDPTPPMPWLTQDAATRVRRAWRDLALAEPLRHEEAVRHVYWRSRYLSVALDSLALLARGHGAKARHPFADPDFVSMVAAERGAAGPRHRTREMVRLFGDLLPRETITRVGKATFNGAFFAERSRAVVGAWDGTGVDESRVDVDSLRRTWASADPDARTYPLLQTIAAQQRSAGRNGSAEQCL</sequence>
<feature type="region of interest" description="Disordered" evidence="1">
    <location>
        <begin position="1"/>
        <end position="44"/>
    </location>
</feature>
<evidence type="ECO:0000259" key="2">
    <source>
        <dbReference type="Pfam" id="PF00733"/>
    </source>
</evidence>
<dbReference type="Proteomes" id="UP000473325">
    <property type="component" value="Unassembled WGS sequence"/>
</dbReference>
<dbReference type="GO" id="GO:0004066">
    <property type="term" value="F:asparagine synthase (glutamine-hydrolyzing) activity"/>
    <property type="evidence" value="ECO:0007669"/>
    <property type="project" value="InterPro"/>
</dbReference>
<dbReference type="Gene3D" id="3.40.50.620">
    <property type="entry name" value="HUPs"/>
    <property type="match status" value="1"/>
</dbReference>
<dbReference type="InterPro" id="IPR001962">
    <property type="entry name" value="Asn_synthase"/>
</dbReference>
<accession>A0A6L7ETB6</accession>
<comment type="caution">
    <text evidence="3">The sequence shown here is derived from an EMBL/GenBank/DDBJ whole genome shotgun (WGS) entry which is preliminary data.</text>
</comment>
<keyword evidence="4" id="KW-1185">Reference proteome</keyword>
<feature type="domain" description="Asparagine synthetase" evidence="2">
    <location>
        <begin position="72"/>
        <end position="398"/>
    </location>
</feature>
<dbReference type="SUPFAM" id="SSF52402">
    <property type="entry name" value="Adenine nucleotide alpha hydrolases-like"/>
    <property type="match status" value="1"/>
</dbReference>
<organism evidence="3 4">
    <name type="scientific">Nocardioides flavescens</name>
    <dbReference type="NCBI Taxonomy" id="2691959"/>
    <lineage>
        <taxon>Bacteria</taxon>
        <taxon>Bacillati</taxon>
        <taxon>Actinomycetota</taxon>
        <taxon>Actinomycetes</taxon>
        <taxon>Propionibacteriales</taxon>
        <taxon>Nocardioidaceae</taxon>
        <taxon>Nocardioides</taxon>
    </lineage>
</organism>
<dbReference type="Pfam" id="PF00733">
    <property type="entry name" value="Asn_synthase"/>
    <property type="match status" value="1"/>
</dbReference>
<dbReference type="GO" id="GO:0006529">
    <property type="term" value="P:asparagine biosynthetic process"/>
    <property type="evidence" value="ECO:0007669"/>
    <property type="project" value="InterPro"/>
</dbReference>
<protein>
    <recommendedName>
        <fullName evidence="2">Asparagine synthetase domain-containing protein</fullName>
    </recommendedName>
</protein>